<dbReference type="EMBL" id="FP929052">
    <property type="protein sequence ID" value="CBL18153.1"/>
    <property type="molecule type" value="Genomic_DNA"/>
</dbReference>
<dbReference type="GO" id="GO:0046872">
    <property type="term" value="F:metal ion binding"/>
    <property type="evidence" value="ECO:0007669"/>
    <property type="project" value="InterPro"/>
</dbReference>
<dbReference type="HOGENOM" id="CLU_052943_0_0_9"/>
<dbReference type="AlphaFoldDB" id="D4LEV8"/>
<dbReference type="InterPro" id="IPR007863">
    <property type="entry name" value="Peptidase_M16_C"/>
</dbReference>
<dbReference type="Pfam" id="PF05193">
    <property type="entry name" value="Peptidase_M16_C"/>
    <property type="match status" value="1"/>
</dbReference>
<accession>D4LEV8</accession>
<organism evidence="2 3">
    <name type="scientific">Ruminococcus champanellensis (strain DSM 18848 / JCM 17042 / KCTC 15320 / 18P13)</name>
    <dbReference type="NCBI Taxonomy" id="213810"/>
    <lineage>
        <taxon>Bacteria</taxon>
        <taxon>Bacillati</taxon>
        <taxon>Bacillota</taxon>
        <taxon>Clostridia</taxon>
        <taxon>Eubacteriales</taxon>
        <taxon>Oscillospiraceae</taxon>
        <taxon>Ruminococcus</taxon>
    </lineage>
</organism>
<dbReference type="NCBIfam" id="NF047422">
    <property type="entry name" value="YfmF_fam"/>
    <property type="match status" value="1"/>
</dbReference>
<dbReference type="SUPFAM" id="SSF63411">
    <property type="entry name" value="LuxS/MPP-like metallohydrolase"/>
    <property type="match status" value="2"/>
</dbReference>
<dbReference type="Gene3D" id="3.30.830.10">
    <property type="entry name" value="Metalloenzyme, LuxS/M16 peptidase-like"/>
    <property type="match status" value="2"/>
</dbReference>
<name>D4LEV8_RUMC1</name>
<dbReference type="OrthoDB" id="9762085at2"/>
<gene>
    <name evidence="2" type="ordered locus">RUM_21350</name>
</gene>
<protein>
    <submittedName>
        <fullName evidence="2">Predicted Zn-dependent peptidases</fullName>
    </submittedName>
</protein>
<dbReference type="GeneID" id="83156793"/>
<evidence type="ECO:0000259" key="1">
    <source>
        <dbReference type="Pfam" id="PF05193"/>
    </source>
</evidence>
<keyword evidence="3" id="KW-1185">Reference proteome</keyword>
<dbReference type="KEGG" id="rch:RUM_21350"/>
<dbReference type="Proteomes" id="UP000007054">
    <property type="component" value="Chromosome"/>
</dbReference>
<reference evidence="2" key="1">
    <citation type="submission" date="2010-03" db="EMBL/GenBank/DDBJ databases">
        <title>The genome sequence of Ruminococcus sp. 18P13.</title>
        <authorList>
            <consortium name="metaHIT consortium -- http://www.metahit.eu/"/>
            <person name="Pajon A."/>
            <person name="Turner K."/>
            <person name="Parkhill J."/>
            <person name="Bernalier A."/>
        </authorList>
    </citation>
    <scope>NUCLEOTIDE SEQUENCE [LARGE SCALE GENOMIC DNA]</scope>
    <source>
        <strain evidence="2">Type strain: 18P13</strain>
    </source>
</reference>
<sequence length="428" mass="47762">MPVSYLRESLADGIAYTSIVDEKFKTNLIRIRLITPLRMETVSDHAVALGVIGVSNREYPDLSALTARLNELYGANIGVDIARRGDLQILSVSVSAIDNRFALEGEDITGEAVRILLNCVFDPNLEGNAFGEEVFRSRKKELLDAVEAEINNKRGYALLQAQKTVYAGEPAMLSSYGTRETAEAVTAETAYAAYKRLLETAQIEIYSVSAAPLPQVKEQIRTAFAAIDRHPEQIAYTAASPLKPEPKTVIDPMDVGQSKLVMGFKTDVEDIHLMRLLNAMFGGTVSSKLFLNVREKLSLCYYCASNYIDSKRTMLVDSGVELANYETTRDEILRQLDALRSGDFTDEEMDSALLSLVNSVRGTGDTPSGWVGWYFYLLCSGLDRTPQQEAEYYRSMFADRQKLRQRLMDAAKSLQLDTVYLMQQREGE</sequence>
<evidence type="ECO:0000313" key="3">
    <source>
        <dbReference type="Proteomes" id="UP000007054"/>
    </source>
</evidence>
<dbReference type="InterPro" id="IPR011249">
    <property type="entry name" value="Metalloenz_LuxS/M16"/>
</dbReference>
<feature type="domain" description="Peptidase M16 C-terminal" evidence="1">
    <location>
        <begin position="185"/>
        <end position="353"/>
    </location>
</feature>
<dbReference type="STRING" id="213810.RUM_21350"/>
<dbReference type="RefSeq" id="WP_015559059.1">
    <property type="nucleotide sequence ID" value="NC_021039.1"/>
</dbReference>
<dbReference type="BioCyc" id="RCHA213810:RUM_RS10360-MONOMER"/>
<evidence type="ECO:0000313" key="2">
    <source>
        <dbReference type="EMBL" id="CBL18153.1"/>
    </source>
</evidence>
<dbReference type="PATRIC" id="fig|213810.4.peg.2021"/>
<proteinExistence type="predicted"/>
<reference evidence="2" key="2">
    <citation type="submission" date="2010-03" db="EMBL/GenBank/DDBJ databases">
        <authorList>
            <person name="Pajon A."/>
        </authorList>
    </citation>
    <scope>NUCLEOTIDE SEQUENCE</scope>
    <source>
        <strain evidence="2">Type strain: 18P13</strain>
    </source>
</reference>